<reference evidence="1" key="1">
    <citation type="submission" date="2021-05" db="EMBL/GenBank/DDBJ databases">
        <authorList>
            <person name="Alioto T."/>
            <person name="Alioto T."/>
            <person name="Gomez Garrido J."/>
        </authorList>
    </citation>
    <scope>NUCLEOTIDE SEQUENCE</scope>
</reference>
<dbReference type="AlphaFoldDB" id="A0A8D8J7T6"/>
<accession>A0A8D8J7T6</accession>
<dbReference type="EMBL" id="HBUE01274200">
    <property type="protein sequence ID" value="CAG6565442.1"/>
    <property type="molecule type" value="Transcribed_RNA"/>
</dbReference>
<name>A0A8D8J7T6_CULPI</name>
<organism evidence="1">
    <name type="scientific">Culex pipiens</name>
    <name type="common">House mosquito</name>
    <dbReference type="NCBI Taxonomy" id="7175"/>
    <lineage>
        <taxon>Eukaryota</taxon>
        <taxon>Metazoa</taxon>
        <taxon>Ecdysozoa</taxon>
        <taxon>Arthropoda</taxon>
        <taxon>Hexapoda</taxon>
        <taxon>Insecta</taxon>
        <taxon>Pterygota</taxon>
        <taxon>Neoptera</taxon>
        <taxon>Endopterygota</taxon>
        <taxon>Diptera</taxon>
        <taxon>Nematocera</taxon>
        <taxon>Culicoidea</taxon>
        <taxon>Culicidae</taxon>
        <taxon>Culicinae</taxon>
        <taxon>Culicini</taxon>
        <taxon>Culex</taxon>
        <taxon>Culex</taxon>
    </lineage>
</organism>
<dbReference type="EMBL" id="HBUE01168835">
    <property type="protein sequence ID" value="CAG6513961.1"/>
    <property type="molecule type" value="Transcribed_RNA"/>
</dbReference>
<proteinExistence type="predicted"/>
<protein>
    <submittedName>
        <fullName evidence="1">(northern house mosquito) hypothetical protein</fullName>
    </submittedName>
</protein>
<sequence length="114" mass="12981">MIVFLTMLCSSYFNMTHTHTFSISLAESLLESSCRHAAWTEHPGQFATSKSRVFFIRSKVWVMEPVEPPSRHIFITPCQSRSPGKQPFSQDLGSRAACQSALAYTFLVMFFTKH</sequence>
<evidence type="ECO:0000313" key="1">
    <source>
        <dbReference type="EMBL" id="CAG6565442.1"/>
    </source>
</evidence>